<reference evidence="12" key="3">
    <citation type="submission" date="2025-04" db="UniProtKB">
        <authorList>
            <consortium name="RefSeq"/>
        </authorList>
    </citation>
    <scope>IDENTIFICATION</scope>
    <source>
        <strain evidence="12">CBS 304.34</strain>
    </source>
</reference>
<dbReference type="InterPro" id="IPR036869">
    <property type="entry name" value="J_dom_sf"/>
</dbReference>
<evidence type="ECO:0000313" key="11">
    <source>
        <dbReference type="Proteomes" id="UP000504636"/>
    </source>
</evidence>
<protein>
    <recommendedName>
        <fullName evidence="9">J domain-containing protein</fullName>
    </recommendedName>
</protein>
<dbReference type="OrthoDB" id="413400at2759"/>
<feature type="chain" id="PRO_5044629254" description="J domain-containing protein" evidence="8">
    <location>
        <begin position="21"/>
        <end position="394"/>
    </location>
</feature>
<dbReference type="Proteomes" id="UP000504636">
    <property type="component" value="Unplaced"/>
</dbReference>
<comment type="subcellular location">
    <subcellularLocation>
        <location evidence="5">Endomembrane system</location>
        <topology evidence="5">Single-pass membrane protein</topology>
    </subcellularLocation>
</comment>
<accession>A0A6A6YQB1</accession>
<dbReference type="PANTHER" id="PTHR44653">
    <property type="entry name" value="DNAJ HOMOLOG SUBFAMILY C MEMBER 1"/>
    <property type="match status" value="1"/>
</dbReference>
<feature type="domain" description="J" evidence="9">
    <location>
        <begin position="44"/>
        <end position="145"/>
    </location>
</feature>
<keyword evidence="2 8" id="KW-0732">Signal</keyword>
<dbReference type="SUPFAM" id="SSF46565">
    <property type="entry name" value="Chaperone J-domain"/>
    <property type="match status" value="1"/>
</dbReference>
<dbReference type="SMART" id="SM00271">
    <property type="entry name" value="DnaJ"/>
    <property type="match status" value="1"/>
</dbReference>
<dbReference type="GO" id="GO:0012505">
    <property type="term" value="C:endomembrane system"/>
    <property type="evidence" value="ECO:0007669"/>
    <property type="project" value="UniProtKB-SubCell"/>
</dbReference>
<dbReference type="Pfam" id="PF00226">
    <property type="entry name" value="DnaJ"/>
    <property type="match status" value="1"/>
</dbReference>
<dbReference type="PROSITE" id="PS50076">
    <property type="entry name" value="DNAJ_2"/>
    <property type="match status" value="1"/>
</dbReference>
<dbReference type="RefSeq" id="XP_033577041.1">
    <property type="nucleotide sequence ID" value="XM_033714648.1"/>
</dbReference>
<organism evidence="10">
    <name type="scientific">Mytilinidion resinicola</name>
    <dbReference type="NCBI Taxonomy" id="574789"/>
    <lineage>
        <taxon>Eukaryota</taxon>
        <taxon>Fungi</taxon>
        <taxon>Dikarya</taxon>
        <taxon>Ascomycota</taxon>
        <taxon>Pezizomycotina</taxon>
        <taxon>Dothideomycetes</taxon>
        <taxon>Pleosporomycetidae</taxon>
        <taxon>Mytilinidiales</taxon>
        <taxon>Mytilinidiaceae</taxon>
        <taxon>Mytilinidion</taxon>
    </lineage>
</organism>
<keyword evidence="11" id="KW-1185">Reference proteome</keyword>
<feature type="compositionally biased region" description="Polar residues" evidence="6">
    <location>
        <begin position="224"/>
        <end position="237"/>
    </location>
</feature>
<dbReference type="Gene3D" id="1.10.287.110">
    <property type="entry name" value="DnaJ domain"/>
    <property type="match status" value="1"/>
</dbReference>
<feature type="non-terminal residue" evidence="10">
    <location>
        <position position="394"/>
    </location>
</feature>
<evidence type="ECO:0000313" key="10">
    <source>
        <dbReference type="EMBL" id="KAF2810077.1"/>
    </source>
</evidence>
<feature type="region of interest" description="Disordered" evidence="6">
    <location>
        <begin position="216"/>
        <end position="272"/>
    </location>
</feature>
<evidence type="ECO:0000256" key="5">
    <source>
        <dbReference type="ARBA" id="ARBA00037847"/>
    </source>
</evidence>
<sequence>MKPHALLALVLGLLVSLAAAWSKEDHEIFRLRDEVIAHEGSNVTFYDLLNLSPSATQEQINKAYRKKSREIHPDKARQVFIANYGKAPKAKAGEKKKPGVTVRKGQPSKKEVDAFMKEATPRYQRLTVVVEILKGPSRERYDHFLRNGFPKWRGTGYYYARFRPGLGSVLLGLFVVGGGAIHYIFLVQSWTRRRAFAESYIRHARRMAWGDDSGIAGIPGANGTPASQGWETPSNGDEPQESVVMNRRQKRNQEKESRKAKNGKAAKGAKSSGISTPVEAVLTSGPVGAKKRVVAENGKVLIVDSVGNVYIEEKTGEGKTVEYLLDIDEMRKPTFYDTGLWKLPKFFYMQSVGRILGKKDIDDALFDSEDENAEAATLTSATAPNAYAEARKRR</sequence>
<dbReference type="InterPro" id="IPR052606">
    <property type="entry name" value="DnaJ_domain_protein"/>
</dbReference>
<name>A0A6A6YQB1_9PEZI</name>
<keyword evidence="4 7" id="KW-0472">Membrane</keyword>
<evidence type="ECO:0000256" key="6">
    <source>
        <dbReference type="SAM" id="MobiDB-lite"/>
    </source>
</evidence>
<keyword evidence="1 7" id="KW-0812">Transmembrane</keyword>
<evidence type="ECO:0000256" key="1">
    <source>
        <dbReference type="ARBA" id="ARBA00022692"/>
    </source>
</evidence>
<evidence type="ECO:0000256" key="4">
    <source>
        <dbReference type="ARBA" id="ARBA00023136"/>
    </source>
</evidence>
<proteinExistence type="predicted"/>
<evidence type="ECO:0000256" key="7">
    <source>
        <dbReference type="SAM" id="Phobius"/>
    </source>
</evidence>
<evidence type="ECO:0000259" key="9">
    <source>
        <dbReference type="PROSITE" id="PS50076"/>
    </source>
</evidence>
<keyword evidence="3 7" id="KW-1133">Transmembrane helix</keyword>
<evidence type="ECO:0000313" key="12">
    <source>
        <dbReference type="RefSeq" id="XP_033577041.1"/>
    </source>
</evidence>
<dbReference type="EMBL" id="MU003700">
    <property type="protein sequence ID" value="KAF2810077.1"/>
    <property type="molecule type" value="Genomic_DNA"/>
</dbReference>
<gene>
    <name evidence="10 12" type="ORF">BDZ99DRAFT_358397</name>
</gene>
<dbReference type="CDD" id="cd06257">
    <property type="entry name" value="DnaJ"/>
    <property type="match status" value="1"/>
</dbReference>
<dbReference type="InterPro" id="IPR001623">
    <property type="entry name" value="DnaJ_domain"/>
</dbReference>
<evidence type="ECO:0000256" key="8">
    <source>
        <dbReference type="SAM" id="SignalP"/>
    </source>
</evidence>
<dbReference type="AlphaFoldDB" id="A0A6A6YQB1"/>
<reference evidence="12" key="2">
    <citation type="submission" date="2020-04" db="EMBL/GenBank/DDBJ databases">
        <authorList>
            <consortium name="NCBI Genome Project"/>
        </authorList>
    </citation>
    <scope>NUCLEOTIDE SEQUENCE</scope>
    <source>
        <strain evidence="12">CBS 304.34</strain>
    </source>
</reference>
<feature type="transmembrane region" description="Helical" evidence="7">
    <location>
        <begin position="165"/>
        <end position="186"/>
    </location>
</feature>
<evidence type="ECO:0000256" key="3">
    <source>
        <dbReference type="ARBA" id="ARBA00022989"/>
    </source>
</evidence>
<dbReference type="PANTHER" id="PTHR44653:SF2">
    <property type="entry name" value="DNAJ HOMOLOG SUBFAMILY C MEMBER 1"/>
    <property type="match status" value="1"/>
</dbReference>
<dbReference type="PRINTS" id="PR00625">
    <property type="entry name" value="JDOMAIN"/>
</dbReference>
<evidence type="ECO:0000256" key="2">
    <source>
        <dbReference type="ARBA" id="ARBA00022729"/>
    </source>
</evidence>
<dbReference type="GeneID" id="54455541"/>
<reference evidence="10 12" key="1">
    <citation type="journal article" date="2020" name="Stud. Mycol.">
        <title>101 Dothideomycetes genomes: a test case for predicting lifestyles and emergence of pathogens.</title>
        <authorList>
            <person name="Haridas S."/>
            <person name="Albert R."/>
            <person name="Binder M."/>
            <person name="Bloem J."/>
            <person name="Labutti K."/>
            <person name="Salamov A."/>
            <person name="Andreopoulos B."/>
            <person name="Baker S."/>
            <person name="Barry K."/>
            <person name="Bills G."/>
            <person name="Bluhm B."/>
            <person name="Cannon C."/>
            <person name="Castanera R."/>
            <person name="Culley D."/>
            <person name="Daum C."/>
            <person name="Ezra D."/>
            <person name="Gonzalez J."/>
            <person name="Henrissat B."/>
            <person name="Kuo A."/>
            <person name="Liang C."/>
            <person name="Lipzen A."/>
            <person name="Lutzoni F."/>
            <person name="Magnuson J."/>
            <person name="Mondo S."/>
            <person name="Nolan M."/>
            <person name="Ohm R."/>
            <person name="Pangilinan J."/>
            <person name="Park H.-J."/>
            <person name="Ramirez L."/>
            <person name="Alfaro M."/>
            <person name="Sun H."/>
            <person name="Tritt A."/>
            <person name="Yoshinaga Y."/>
            <person name="Zwiers L.-H."/>
            <person name="Turgeon B."/>
            <person name="Goodwin S."/>
            <person name="Spatafora J."/>
            <person name="Crous P."/>
            <person name="Grigoriev I."/>
        </authorList>
    </citation>
    <scope>NUCLEOTIDE SEQUENCE</scope>
    <source>
        <strain evidence="10 12">CBS 304.34</strain>
    </source>
</reference>
<feature type="signal peptide" evidence="8">
    <location>
        <begin position="1"/>
        <end position="20"/>
    </location>
</feature>